<dbReference type="PROSITE" id="PS00026">
    <property type="entry name" value="CHIT_BIND_I_1"/>
    <property type="match status" value="1"/>
</dbReference>
<organism evidence="17 18">
    <name type="scientific">Aspergillus terreus (strain NIH 2624 / FGSC A1156)</name>
    <dbReference type="NCBI Taxonomy" id="341663"/>
    <lineage>
        <taxon>Eukaryota</taxon>
        <taxon>Fungi</taxon>
        <taxon>Dikarya</taxon>
        <taxon>Ascomycota</taxon>
        <taxon>Pezizomycotina</taxon>
        <taxon>Eurotiomycetes</taxon>
        <taxon>Eurotiomycetidae</taxon>
        <taxon>Eurotiales</taxon>
        <taxon>Aspergillaceae</taxon>
        <taxon>Aspergillus</taxon>
        <taxon>Aspergillus subgen. Circumdati</taxon>
    </lineage>
</organism>
<evidence type="ECO:0000313" key="18">
    <source>
        <dbReference type="Proteomes" id="UP000007963"/>
    </source>
</evidence>
<evidence type="ECO:0000256" key="13">
    <source>
        <dbReference type="SAM" id="MobiDB-lite"/>
    </source>
</evidence>
<feature type="region of interest" description="Disordered" evidence="13">
    <location>
        <begin position="404"/>
        <end position="427"/>
    </location>
</feature>
<feature type="domain" description="Chitin-binding type-1" evidence="15">
    <location>
        <begin position="65"/>
        <end position="108"/>
    </location>
</feature>
<dbReference type="GO" id="GO:0008061">
    <property type="term" value="F:chitin binding"/>
    <property type="evidence" value="ECO:0007669"/>
    <property type="project" value="UniProtKB-UniRule"/>
</dbReference>
<dbReference type="InterPro" id="IPR001223">
    <property type="entry name" value="Glyco_hydro18_cat"/>
</dbReference>
<dbReference type="GO" id="GO:0000272">
    <property type="term" value="P:polysaccharide catabolic process"/>
    <property type="evidence" value="ECO:0007669"/>
    <property type="project" value="UniProtKB-KW"/>
</dbReference>
<keyword evidence="10" id="KW-0624">Polysaccharide degradation</keyword>
<dbReference type="SUPFAM" id="SSF54556">
    <property type="entry name" value="Chitinase insertion domain"/>
    <property type="match status" value="1"/>
</dbReference>
<dbReference type="SMART" id="SM00270">
    <property type="entry name" value="ChtBD1"/>
    <property type="match status" value="2"/>
</dbReference>
<dbReference type="PROSITE" id="PS51910">
    <property type="entry name" value="GH18_2"/>
    <property type="match status" value="1"/>
</dbReference>
<dbReference type="InterPro" id="IPR050314">
    <property type="entry name" value="Glycosyl_Hydrlase_18"/>
</dbReference>
<gene>
    <name evidence="17" type="ORF">ATEG_08590</name>
</gene>
<protein>
    <recommendedName>
        <fullName evidence="3">chitinase</fullName>
        <ecNumber evidence="3">3.2.1.14</ecNumber>
    </recommendedName>
</protein>
<feature type="domain" description="GH18" evidence="16">
    <location>
        <begin position="121"/>
        <end position="422"/>
    </location>
</feature>
<keyword evidence="6" id="KW-0146">Chitin degradation</keyword>
<evidence type="ECO:0000256" key="1">
    <source>
        <dbReference type="ARBA" id="ARBA00000822"/>
    </source>
</evidence>
<dbReference type="Gene3D" id="3.30.60.10">
    <property type="entry name" value="Endochitinase-like"/>
    <property type="match status" value="1"/>
</dbReference>
<dbReference type="InterPro" id="IPR029070">
    <property type="entry name" value="Chitinase_insertion_sf"/>
</dbReference>
<dbReference type="PANTHER" id="PTHR11177">
    <property type="entry name" value="CHITINASE"/>
    <property type="match status" value="1"/>
</dbReference>
<name>Q0CCJ4_ASPTN</name>
<evidence type="ECO:0000259" key="16">
    <source>
        <dbReference type="PROSITE" id="PS51910"/>
    </source>
</evidence>
<dbReference type="Gene3D" id="3.20.20.80">
    <property type="entry name" value="Glycosidases"/>
    <property type="match status" value="2"/>
</dbReference>
<evidence type="ECO:0000256" key="8">
    <source>
        <dbReference type="ARBA" id="ARBA00023277"/>
    </source>
</evidence>
<dbReference type="GeneID" id="4323544"/>
<dbReference type="Pfam" id="PF00187">
    <property type="entry name" value="Chitin_bind_1"/>
    <property type="match status" value="1"/>
</dbReference>
<reference evidence="18" key="1">
    <citation type="submission" date="2005-09" db="EMBL/GenBank/DDBJ databases">
        <title>Annotation of the Aspergillus terreus NIH2624 genome.</title>
        <authorList>
            <person name="Birren B.W."/>
            <person name="Lander E.S."/>
            <person name="Galagan J.E."/>
            <person name="Nusbaum C."/>
            <person name="Devon K."/>
            <person name="Henn M."/>
            <person name="Ma L.-J."/>
            <person name="Jaffe D.B."/>
            <person name="Butler J."/>
            <person name="Alvarez P."/>
            <person name="Gnerre S."/>
            <person name="Grabherr M."/>
            <person name="Kleber M."/>
            <person name="Mauceli E.W."/>
            <person name="Brockman W."/>
            <person name="Rounsley S."/>
            <person name="Young S.K."/>
            <person name="LaButti K."/>
            <person name="Pushparaj V."/>
            <person name="DeCaprio D."/>
            <person name="Crawford M."/>
            <person name="Koehrsen M."/>
            <person name="Engels R."/>
            <person name="Montgomery P."/>
            <person name="Pearson M."/>
            <person name="Howarth C."/>
            <person name="Larson L."/>
            <person name="Luoma S."/>
            <person name="White J."/>
            <person name="Alvarado L."/>
            <person name="Kodira C.D."/>
            <person name="Zeng Q."/>
            <person name="Oleary S."/>
            <person name="Yandava C."/>
            <person name="Denning D.W."/>
            <person name="Nierman W.C."/>
            <person name="Milne T."/>
            <person name="Madden K."/>
        </authorList>
    </citation>
    <scope>NUCLEOTIDE SEQUENCE [LARGE SCALE GENOMIC DNA]</scope>
    <source>
        <strain evidence="18">NIH 2624 / FGSC A1156</strain>
    </source>
</reference>
<dbReference type="OMA" id="PWTHLYY"/>
<comment type="caution">
    <text evidence="11">Lacks conserved residue(s) required for the propagation of feature annotation.</text>
</comment>
<evidence type="ECO:0000256" key="11">
    <source>
        <dbReference type="PROSITE-ProRule" id="PRU00261"/>
    </source>
</evidence>
<dbReference type="EC" id="3.2.1.14" evidence="3"/>
<evidence type="ECO:0000256" key="6">
    <source>
        <dbReference type="ARBA" id="ARBA00023024"/>
    </source>
</evidence>
<dbReference type="EMBL" id="CH476606">
    <property type="protein sequence ID" value="EAU30722.1"/>
    <property type="molecule type" value="Genomic_DNA"/>
</dbReference>
<dbReference type="VEuPathDB" id="FungiDB:ATEG_08590"/>
<dbReference type="InterPro" id="IPR011583">
    <property type="entry name" value="Chitinase_II/V-like_cat"/>
</dbReference>
<dbReference type="InterPro" id="IPR018371">
    <property type="entry name" value="Chitin-binding_1_CS"/>
</dbReference>
<evidence type="ECO:0000256" key="4">
    <source>
        <dbReference type="ARBA" id="ARBA00022669"/>
    </source>
</evidence>
<dbReference type="PROSITE" id="PS01095">
    <property type="entry name" value="GH18_1"/>
    <property type="match status" value="1"/>
</dbReference>
<evidence type="ECO:0000256" key="9">
    <source>
        <dbReference type="ARBA" id="ARBA00023295"/>
    </source>
</evidence>
<dbReference type="GO" id="GO:0008843">
    <property type="term" value="F:endochitinase activity"/>
    <property type="evidence" value="ECO:0007669"/>
    <property type="project" value="UniProtKB-EC"/>
</dbReference>
<feature type="disulfide bond" evidence="11">
    <location>
        <begin position="84"/>
        <end position="98"/>
    </location>
</feature>
<feature type="disulfide bond" evidence="11">
    <location>
        <begin position="102"/>
        <end position="106"/>
    </location>
</feature>
<feature type="region of interest" description="Disordered" evidence="13">
    <location>
        <begin position="859"/>
        <end position="880"/>
    </location>
</feature>
<evidence type="ECO:0000256" key="14">
    <source>
        <dbReference type="SAM" id="SignalP"/>
    </source>
</evidence>
<evidence type="ECO:0000256" key="2">
    <source>
        <dbReference type="ARBA" id="ARBA00008682"/>
    </source>
</evidence>
<dbReference type="Proteomes" id="UP000007963">
    <property type="component" value="Unassembled WGS sequence"/>
</dbReference>
<dbReference type="HOGENOM" id="CLU_008176_0_0_1"/>
<dbReference type="eggNOG" id="KOG2806">
    <property type="taxonomic scope" value="Eukaryota"/>
</dbReference>
<proteinExistence type="inferred from homology"/>
<dbReference type="SUPFAM" id="SSF57016">
    <property type="entry name" value="Plant lectins/antimicrobial peptides"/>
    <property type="match status" value="1"/>
</dbReference>
<evidence type="ECO:0000256" key="10">
    <source>
        <dbReference type="ARBA" id="ARBA00023326"/>
    </source>
</evidence>
<evidence type="ECO:0000256" key="5">
    <source>
        <dbReference type="ARBA" id="ARBA00022801"/>
    </source>
</evidence>
<keyword evidence="5 12" id="KW-0378">Hydrolase</keyword>
<dbReference type="PROSITE" id="PS50941">
    <property type="entry name" value="CHIT_BIND_I_2"/>
    <property type="match status" value="1"/>
</dbReference>
<dbReference type="AlphaFoldDB" id="Q0CCJ4"/>
<dbReference type="InterPro" id="IPR017853">
    <property type="entry name" value="GH"/>
</dbReference>
<dbReference type="SMART" id="SM00636">
    <property type="entry name" value="Glyco_18"/>
    <property type="match status" value="1"/>
</dbReference>
<keyword evidence="7" id="KW-0843">Virulence</keyword>
<dbReference type="Pfam" id="PF00704">
    <property type="entry name" value="Glyco_hydro_18"/>
    <property type="match status" value="2"/>
</dbReference>
<evidence type="ECO:0000256" key="12">
    <source>
        <dbReference type="RuleBase" id="RU000489"/>
    </source>
</evidence>
<keyword evidence="8" id="KW-0119">Carbohydrate metabolism</keyword>
<comment type="catalytic activity">
    <reaction evidence="1">
        <text>Random endo-hydrolysis of N-acetyl-beta-D-glucosaminide (1-&gt;4)-beta-linkages in chitin and chitodextrins.</text>
        <dbReference type="EC" id="3.2.1.14"/>
    </reaction>
</comment>
<evidence type="ECO:0000256" key="7">
    <source>
        <dbReference type="ARBA" id="ARBA00023026"/>
    </source>
</evidence>
<dbReference type="STRING" id="341663.Q0CCJ4"/>
<feature type="signal peptide" evidence="14">
    <location>
        <begin position="1"/>
        <end position="23"/>
    </location>
</feature>
<keyword evidence="14" id="KW-0732">Signal</keyword>
<dbReference type="RefSeq" id="XP_001217176.1">
    <property type="nucleotide sequence ID" value="XM_001217175.1"/>
</dbReference>
<dbReference type="SUPFAM" id="SSF51445">
    <property type="entry name" value="(Trans)glycosidases"/>
    <property type="match status" value="1"/>
</dbReference>
<keyword evidence="4 11" id="KW-0147">Chitin-binding</keyword>
<feature type="disulfide bond" evidence="11">
    <location>
        <begin position="79"/>
        <end position="91"/>
    </location>
</feature>
<dbReference type="OrthoDB" id="73875at2759"/>
<dbReference type="InterPro" id="IPR036861">
    <property type="entry name" value="Endochitinase-like_sf"/>
</dbReference>
<dbReference type="CDD" id="cd00035">
    <property type="entry name" value="ChtBD1"/>
    <property type="match status" value="1"/>
</dbReference>
<sequence length="929" mass="98680">MNLLNFAKAVALATALANSAVLAATSGTCSETQRCVSGCCSTSGYCGFGPDFCGDDVCVSDCDAQAECGLYAPVVNTTCPLNVCCSQFGFCGTTEEFCGAGCQSGCDDVVQPSCSGTSSKQVYAGYYEAWNYQHPCDVLLPSDINVNPWTHIFYSFAGIDTSSSRIITTYDHDDEYMRDLVALKKKKPSLKVFISVGGWDLGGEPFSDMVRFSGTRKAFIGSATSFMEEYGFDGIDIDWEYPAASDRGRRAKYPTSKSVFERVRYQSTEIADGLNLLWRNNIDPAKVLLGLGFYGRSFTLKDTTCTTPGCPFDKSAYEAGGATPGKCTGTSGILSNYEINRVLEQYSPDVIYSDEAAVNWITWNENQWVSFDNAKTLKQKADFANSKCIGGLFAWALDEGGPGSLGDPNDLDPSDTSMSGAKLDGGSDGSGDIYIDQSVLDPDSNTATAIAPANLIVAPSTLSTMTTFTIEPLVTPIEIAWTTTKTVTVSGAATVTTTVTRIVETTTFAMPTITTNVINWWNWNLTQANLTQSTTTLFPSVTLEPIVFQDSSNDTNGTFPVGTAYRTLYPPPWPWSTTSLPIQLPTPTITFTQGPPGPTCTAGCGTKCSSYCDTPCLICDDPKANEGWKDPADPKPPRHSKCSGPDCRNNQCVGPLCVKKGCTGDDCDPSSSACLGSRCEETGCRGSGCGDDGECTGSDCQKVGCYGNHCIGGTGLCLSPGCISLGCIGPLCDKVTGECSGPDCHKVSCSGQNCRNGVCTGEGCEPGESDCETNEADICTEYISSSLEPIASTYTTTTSTSCQTITACDAEPTTTTTTISGHVAAETPYKYYHWTLDKAVASSVASSIEKDLSSLHATTTSTTTSSTTTKTTSTTASTTTDAFSPAETELSCKDNSWMCGHFTGGNFRAFCDVAKSYLRGNEIYGFVHH</sequence>
<evidence type="ECO:0000256" key="3">
    <source>
        <dbReference type="ARBA" id="ARBA00012729"/>
    </source>
</evidence>
<dbReference type="GO" id="GO:0006032">
    <property type="term" value="P:chitin catabolic process"/>
    <property type="evidence" value="ECO:0007669"/>
    <property type="project" value="UniProtKB-KW"/>
</dbReference>
<accession>Q0CCJ4</accession>
<dbReference type="InterPro" id="IPR001002">
    <property type="entry name" value="Chitin-bd_1"/>
</dbReference>
<evidence type="ECO:0000313" key="17">
    <source>
        <dbReference type="EMBL" id="EAU30722.1"/>
    </source>
</evidence>
<dbReference type="Gene3D" id="3.10.50.10">
    <property type="match status" value="1"/>
</dbReference>
<dbReference type="PANTHER" id="PTHR11177:SF402">
    <property type="entry name" value="CHITINASE"/>
    <property type="match status" value="1"/>
</dbReference>
<evidence type="ECO:0000259" key="15">
    <source>
        <dbReference type="PROSITE" id="PS50941"/>
    </source>
</evidence>
<keyword evidence="9 12" id="KW-0326">Glycosidase</keyword>
<dbReference type="InterPro" id="IPR001579">
    <property type="entry name" value="Glyco_hydro_18_chit_AS"/>
</dbReference>
<keyword evidence="11" id="KW-1015">Disulfide bond</keyword>
<feature type="chain" id="PRO_5004170000" description="chitinase" evidence="14">
    <location>
        <begin position="24"/>
        <end position="929"/>
    </location>
</feature>
<comment type="similarity">
    <text evidence="2">Belongs to the glycosyl hydrolase 18 family. Chitinase class V subfamily.</text>
</comment>